<reference evidence="23" key="5">
    <citation type="submission" date="2025-09" db="UniProtKB">
        <authorList>
            <consortium name="Ensembl"/>
        </authorList>
    </citation>
    <scope>IDENTIFICATION</scope>
</reference>
<evidence type="ECO:0000256" key="20">
    <source>
        <dbReference type="PROSITE-ProRule" id="PRU10141"/>
    </source>
</evidence>
<dbReference type="GeneTree" id="ENSGT00940000158121"/>
<keyword evidence="11 20" id="KW-0067">ATP-binding</keyword>
<evidence type="ECO:0000256" key="9">
    <source>
        <dbReference type="ARBA" id="ARBA00022777"/>
    </source>
</evidence>
<evidence type="ECO:0000256" key="11">
    <source>
        <dbReference type="ARBA" id="ARBA00022840"/>
    </source>
</evidence>
<evidence type="ECO:0000256" key="5">
    <source>
        <dbReference type="ARBA" id="ARBA00022679"/>
    </source>
</evidence>
<dbReference type="Proteomes" id="UP000314986">
    <property type="component" value="Unassembled WGS sequence"/>
</dbReference>
<sequence length="965" mass="108509">MSVFAGRSLFSASHNITVGLFIRRSLIIISTLDGHIAALDPEDHGSKRWELDMGTGSLVSSSLSKPEVFGNKVIIPSLDGDLFQWDRDQESMEAVPFTVESLLESSYRIGDDVVLVGGKSRTSYGLNAYTGKLQYVCSAAGCRRWGKEEAAEHSSDLLLLQRTQKTVRAVGPRSGAEKWNFSVGHYELKFVRDVMSNVNYIESDSKPGSKKEEVKIMPEEAQDAVINGMVIKVSVTDWKVMAFNNQDGGQLEWEHQFYTPVASAWLVEDGEVSPIRLFDASYSTDSQGGQDDEEDLVEAARSAAESSVYLGMYKGQLYVQSSTPLKLPTFDKTRAEHVIIHLPKLKWNPLIHSPSRTPALVSSDEHDKCLINDRLSHEEYSSRGLSILQYPYDNGFYLPYYGKEKQQCDIRRVLRRSDSKNTTKKDPTLLLHYWREIVCTIIFCVVATTFIVRKLVHASTSGRECQRKESETQCQTDSKSDTATEELKEIQGIDSKSTGYVSRCLTDFELVQCLGRGGFGVVFEARNKVDDCNYAIKRIRLPNREQAREKVMREVKALAKLEHPGIVRYFNAWIEAPPEGWQEEMDKKLLKDESTEWPASSPDALEAASANRPKPVMLTNCFGLLSECGSEDRSDVAHSFELCVSVGSNLRNEDRTSSFDIVFEDSGCDRSSEHNLNPNSSSHGAGDSGQLASSSDTGTTSDNRLSSGHTLSQSPPRPTSLYLDLCKGLEDKNKLNSPKVYLYIQMQLCRKETLKDWMSTQCTMEARDRTECLRIFLQMADAVHFLHAKGLMHRDLKPSNIFFTLENVVKVGDFGLVTAMDQEEEGCVLTPMPVYARHTGQVGTKLYMSPEQISGNAYSHKVDIFSLGLILFELLNPFSTQMERVQTLMEVREQKFPISFFDQYLQECEMVQQMLSHEPSLRPEAVDIVESSIFENLDLPEKTVLRQRTRTLSSSGVKMLRMSVS</sequence>
<evidence type="ECO:0000256" key="6">
    <source>
        <dbReference type="ARBA" id="ARBA00022692"/>
    </source>
</evidence>
<dbReference type="GO" id="GO:0004694">
    <property type="term" value="F:eukaryotic translation initiation factor 2alpha kinase activity"/>
    <property type="evidence" value="ECO:0007669"/>
    <property type="project" value="TreeGrafter"/>
</dbReference>
<feature type="compositionally biased region" description="Polar residues" evidence="21">
    <location>
        <begin position="674"/>
        <end position="683"/>
    </location>
</feature>
<name>A0A4W3IMJ0_CALMI</name>
<evidence type="ECO:0000256" key="19">
    <source>
        <dbReference type="ARBA" id="ARBA00041500"/>
    </source>
</evidence>
<dbReference type="Gene3D" id="1.10.510.10">
    <property type="entry name" value="Transferase(Phosphotransferase) domain 1"/>
    <property type="match status" value="1"/>
</dbReference>
<dbReference type="Gene3D" id="2.130.10.10">
    <property type="entry name" value="YVTN repeat-like/Quinoprotein amine dehydrogenase"/>
    <property type="match status" value="1"/>
</dbReference>
<dbReference type="SUPFAM" id="SSF50998">
    <property type="entry name" value="Quinoprotein alcohol dehydrogenase-like"/>
    <property type="match status" value="1"/>
</dbReference>
<feature type="domain" description="Protein kinase" evidence="22">
    <location>
        <begin position="508"/>
        <end position="934"/>
    </location>
</feature>
<dbReference type="EC" id="2.7.11.1" evidence="2"/>
<dbReference type="InterPro" id="IPR000719">
    <property type="entry name" value="Prot_kinase_dom"/>
</dbReference>
<dbReference type="PROSITE" id="PS50011">
    <property type="entry name" value="PROTEIN_KINASE_DOM"/>
    <property type="match status" value="1"/>
</dbReference>
<evidence type="ECO:0000313" key="24">
    <source>
        <dbReference type="Proteomes" id="UP000314986"/>
    </source>
</evidence>
<evidence type="ECO:0000256" key="17">
    <source>
        <dbReference type="ARBA" id="ARBA00023230"/>
    </source>
</evidence>
<dbReference type="PROSITE" id="PS00108">
    <property type="entry name" value="PROTEIN_KINASE_ST"/>
    <property type="match status" value="1"/>
</dbReference>
<proteinExistence type="inferred from homology"/>
<dbReference type="SUPFAM" id="SSF56112">
    <property type="entry name" value="Protein kinase-like (PK-like)"/>
    <property type="match status" value="1"/>
</dbReference>
<keyword evidence="6" id="KW-0812">Transmembrane</keyword>
<dbReference type="GO" id="GO:0005634">
    <property type="term" value="C:nucleus"/>
    <property type="evidence" value="ECO:0007669"/>
    <property type="project" value="TreeGrafter"/>
</dbReference>
<evidence type="ECO:0000256" key="10">
    <source>
        <dbReference type="ARBA" id="ARBA00022824"/>
    </source>
</evidence>
<dbReference type="InterPro" id="IPR011047">
    <property type="entry name" value="Quinoprotein_ADH-like_sf"/>
</dbReference>
<evidence type="ECO:0000256" key="21">
    <source>
        <dbReference type="SAM" id="MobiDB-lite"/>
    </source>
</evidence>
<keyword evidence="10" id="KW-0256">Endoplasmic reticulum</keyword>
<protein>
    <recommendedName>
        <fullName evidence="2">non-specific serine/threonine protein kinase</fullName>
        <ecNumber evidence="2">2.7.11.1</ecNumber>
    </recommendedName>
    <alternativeName>
        <fullName evidence="19">PRKR-like endoplasmic reticulum kinase</fullName>
    </alternativeName>
</protein>
<dbReference type="PANTHER" id="PTHR11042:SF166">
    <property type="entry name" value="EUKARYOTIC TRANSLATION INITIATION FACTOR 2-ALPHA KINASE 3"/>
    <property type="match status" value="1"/>
</dbReference>
<keyword evidence="13" id="KW-1133">Transmembrane helix</keyword>
<dbReference type="PROSITE" id="PS00107">
    <property type="entry name" value="PROTEIN_KINASE_ATP"/>
    <property type="match status" value="1"/>
</dbReference>
<reference evidence="24" key="2">
    <citation type="journal article" date="2007" name="PLoS Biol.">
        <title>Survey sequencing and comparative analysis of the elephant shark (Callorhinchus milii) genome.</title>
        <authorList>
            <person name="Venkatesh B."/>
            <person name="Kirkness E.F."/>
            <person name="Loh Y.H."/>
            <person name="Halpern A.L."/>
            <person name="Lee A.P."/>
            <person name="Johnson J."/>
            <person name="Dandona N."/>
            <person name="Viswanathan L.D."/>
            <person name="Tay A."/>
            <person name="Venter J.C."/>
            <person name="Strausberg R.L."/>
            <person name="Brenner S."/>
        </authorList>
    </citation>
    <scope>NUCLEOTIDE SEQUENCE [LARGE SCALE GENOMIC DNA]</scope>
</reference>
<evidence type="ECO:0000256" key="15">
    <source>
        <dbReference type="ARBA" id="ARBA00023136"/>
    </source>
</evidence>
<dbReference type="InterPro" id="IPR015943">
    <property type="entry name" value="WD40/YVTN_repeat-like_dom_sf"/>
</dbReference>
<keyword evidence="7" id="KW-0732">Signal</keyword>
<feature type="binding site" evidence="20">
    <location>
        <position position="537"/>
    </location>
    <ligand>
        <name>ATP</name>
        <dbReference type="ChEBI" id="CHEBI:30616"/>
    </ligand>
</feature>
<dbReference type="AlphaFoldDB" id="A0A4W3IMJ0"/>
<dbReference type="GO" id="GO:0006986">
    <property type="term" value="P:response to unfolded protein"/>
    <property type="evidence" value="ECO:0007669"/>
    <property type="project" value="UniProtKB-KW"/>
</dbReference>
<evidence type="ECO:0000256" key="16">
    <source>
        <dbReference type="ARBA" id="ARBA00023180"/>
    </source>
</evidence>
<organism evidence="23 24">
    <name type="scientific">Callorhinchus milii</name>
    <name type="common">Ghost shark</name>
    <dbReference type="NCBI Taxonomy" id="7868"/>
    <lineage>
        <taxon>Eukaryota</taxon>
        <taxon>Metazoa</taxon>
        <taxon>Chordata</taxon>
        <taxon>Craniata</taxon>
        <taxon>Vertebrata</taxon>
        <taxon>Chondrichthyes</taxon>
        <taxon>Holocephali</taxon>
        <taxon>Chimaeriformes</taxon>
        <taxon>Callorhinchidae</taxon>
        <taxon>Callorhinchus</taxon>
    </lineage>
</organism>
<feature type="region of interest" description="Disordered" evidence="21">
    <location>
        <begin position="467"/>
        <end position="487"/>
    </location>
</feature>
<dbReference type="SMART" id="SM00220">
    <property type="entry name" value="S_TKc"/>
    <property type="match status" value="1"/>
</dbReference>
<evidence type="ECO:0000256" key="12">
    <source>
        <dbReference type="ARBA" id="ARBA00022845"/>
    </source>
</evidence>
<feature type="region of interest" description="Disordered" evidence="21">
    <location>
        <begin position="670"/>
        <end position="717"/>
    </location>
</feature>
<reference evidence="24" key="1">
    <citation type="journal article" date="2006" name="Science">
        <title>Ancient noncoding elements conserved in the human genome.</title>
        <authorList>
            <person name="Venkatesh B."/>
            <person name="Kirkness E.F."/>
            <person name="Loh Y.H."/>
            <person name="Halpern A.L."/>
            <person name="Lee A.P."/>
            <person name="Johnson J."/>
            <person name="Dandona N."/>
            <person name="Viswanathan L.D."/>
            <person name="Tay A."/>
            <person name="Venter J.C."/>
            <person name="Strausberg R.L."/>
            <person name="Brenner S."/>
        </authorList>
    </citation>
    <scope>NUCLEOTIDE SEQUENCE [LARGE SCALE GENOMIC DNA]</scope>
</reference>
<keyword evidence="8 20" id="KW-0547">Nucleotide-binding</keyword>
<comment type="similarity">
    <text evidence="18">Belongs to the protein kinase superfamily. Ser/Thr protein kinase family. GCN2 subfamily.</text>
</comment>
<keyword evidence="3" id="KW-0723">Serine/threonine-protein kinase</keyword>
<evidence type="ECO:0000256" key="4">
    <source>
        <dbReference type="ARBA" id="ARBA00022553"/>
    </source>
</evidence>
<dbReference type="FunFam" id="1.10.510.10:FF:000251">
    <property type="entry name" value="eukaryotic translation initiation factor 2-alpha kinase 3"/>
    <property type="match status" value="1"/>
</dbReference>
<dbReference type="Gene3D" id="3.30.200.20">
    <property type="entry name" value="Phosphorylase Kinase, domain 1"/>
    <property type="match status" value="1"/>
</dbReference>
<feature type="compositionally biased region" description="Basic and acidic residues" evidence="21">
    <location>
        <begin position="478"/>
        <end position="487"/>
    </location>
</feature>
<feature type="compositionally biased region" description="Polar residues" evidence="21">
    <location>
        <begin position="690"/>
        <end position="714"/>
    </location>
</feature>
<dbReference type="FunFam" id="2.130.10.10:FF:000765">
    <property type="entry name" value="Eukaryotic translation initiation factor 2-alpha kinase 3"/>
    <property type="match status" value="1"/>
</dbReference>
<keyword evidence="14" id="KW-0346">Stress response</keyword>
<dbReference type="InterPro" id="IPR011009">
    <property type="entry name" value="Kinase-like_dom_sf"/>
</dbReference>
<keyword evidence="9" id="KW-0418">Kinase</keyword>
<evidence type="ECO:0000256" key="14">
    <source>
        <dbReference type="ARBA" id="ARBA00023016"/>
    </source>
</evidence>
<dbReference type="InterPro" id="IPR017441">
    <property type="entry name" value="Protein_kinase_ATP_BS"/>
</dbReference>
<dbReference type="GO" id="GO:0005789">
    <property type="term" value="C:endoplasmic reticulum membrane"/>
    <property type="evidence" value="ECO:0007669"/>
    <property type="project" value="UniProtKB-SubCell"/>
</dbReference>
<reference evidence="24" key="3">
    <citation type="journal article" date="2014" name="Nature">
        <title>Elephant shark genome provides unique insights into gnathostome evolution.</title>
        <authorList>
            <consortium name="International Elephant Shark Genome Sequencing Consortium"/>
            <person name="Venkatesh B."/>
            <person name="Lee A.P."/>
            <person name="Ravi V."/>
            <person name="Maurya A.K."/>
            <person name="Lian M.M."/>
            <person name="Swann J.B."/>
            <person name="Ohta Y."/>
            <person name="Flajnik M.F."/>
            <person name="Sutoh Y."/>
            <person name="Kasahara M."/>
            <person name="Hoon S."/>
            <person name="Gangu V."/>
            <person name="Roy S.W."/>
            <person name="Irimia M."/>
            <person name="Korzh V."/>
            <person name="Kondrychyn I."/>
            <person name="Lim Z.W."/>
            <person name="Tay B.H."/>
            <person name="Tohari S."/>
            <person name="Kong K.W."/>
            <person name="Ho S."/>
            <person name="Lorente-Galdos B."/>
            <person name="Quilez J."/>
            <person name="Marques-Bonet T."/>
            <person name="Raney B.J."/>
            <person name="Ingham P.W."/>
            <person name="Tay A."/>
            <person name="Hillier L.W."/>
            <person name="Minx P."/>
            <person name="Boehm T."/>
            <person name="Wilson R.K."/>
            <person name="Brenner S."/>
            <person name="Warren W.C."/>
        </authorList>
    </citation>
    <scope>NUCLEOTIDE SEQUENCE [LARGE SCALE GENOMIC DNA]</scope>
</reference>
<evidence type="ECO:0000256" key="1">
    <source>
        <dbReference type="ARBA" id="ARBA00004115"/>
    </source>
</evidence>
<evidence type="ECO:0000256" key="3">
    <source>
        <dbReference type="ARBA" id="ARBA00022527"/>
    </source>
</evidence>
<evidence type="ECO:0000313" key="23">
    <source>
        <dbReference type="Ensembl" id="ENSCMIP00000030372.1"/>
    </source>
</evidence>
<dbReference type="Ensembl" id="ENSCMIT00000030839.1">
    <property type="protein sequence ID" value="ENSCMIP00000030372.1"/>
    <property type="gene ID" value="ENSCMIG00000013015.1"/>
</dbReference>
<dbReference type="PANTHER" id="PTHR11042">
    <property type="entry name" value="EUKARYOTIC TRANSLATION INITIATION FACTOR 2-ALPHA KINASE EIF2-ALPHA KINASE -RELATED"/>
    <property type="match status" value="1"/>
</dbReference>
<dbReference type="Pfam" id="PF00069">
    <property type="entry name" value="Pkinase"/>
    <property type="match status" value="2"/>
</dbReference>
<evidence type="ECO:0000256" key="18">
    <source>
        <dbReference type="ARBA" id="ARBA00037982"/>
    </source>
</evidence>
<dbReference type="CDD" id="cd14048">
    <property type="entry name" value="STKc_EIF2AK3_PERK"/>
    <property type="match status" value="1"/>
</dbReference>
<keyword evidence="4" id="KW-0597">Phosphoprotein</keyword>
<evidence type="ECO:0000256" key="13">
    <source>
        <dbReference type="ARBA" id="ARBA00022989"/>
    </source>
</evidence>
<keyword evidence="17" id="KW-0834">Unfolded protein response</keyword>
<dbReference type="GO" id="GO:0005524">
    <property type="term" value="F:ATP binding"/>
    <property type="evidence" value="ECO:0007669"/>
    <property type="project" value="UniProtKB-UniRule"/>
</dbReference>
<dbReference type="InterPro" id="IPR050339">
    <property type="entry name" value="CC_SR_Kinase"/>
</dbReference>
<dbReference type="CDD" id="cd09768">
    <property type="entry name" value="Luminal_EIF2AK3"/>
    <property type="match status" value="1"/>
</dbReference>
<dbReference type="Pfam" id="PF13360">
    <property type="entry name" value="PQQ_2"/>
    <property type="match status" value="1"/>
</dbReference>
<evidence type="ECO:0000256" key="7">
    <source>
        <dbReference type="ARBA" id="ARBA00022729"/>
    </source>
</evidence>
<evidence type="ECO:0000256" key="2">
    <source>
        <dbReference type="ARBA" id="ARBA00012513"/>
    </source>
</evidence>
<gene>
    <name evidence="23" type="primary">eif2ak3</name>
</gene>
<comment type="subcellular location">
    <subcellularLocation>
        <location evidence="1">Endoplasmic reticulum membrane</location>
        <topology evidence="1">Single-pass type I membrane protein</topology>
    </subcellularLocation>
</comment>
<evidence type="ECO:0000256" key="8">
    <source>
        <dbReference type="ARBA" id="ARBA00022741"/>
    </source>
</evidence>
<evidence type="ECO:0000259" key="22">
    <source>
        <dbReference type="PROSITE" id="PS50011"/>
    </source>
</evidence>
<dbReference type="FunFam" id="3.30.200.20:FF:000193">
    <property type="entry name" value="Eukaryotic translation initiation factor 2-alpha kinase 3"/>
    <property type="match status" value="1"/>
</dbReference>
<reference evidence="23" key="4">
    <citation type="submission" date="2025-08" db="UniProtKB">
        <authorList>
            <consortium name="Ensembl"/>
        </authorList>
    </citation>
    <scope>IDENTIFICATION</scope>
</reference>
<accession>A0A4W3IMJ0</accession>
<keyword evidence="16" id="KW-0325">Glycoprotein</keyword>
<keyword evidence="24" id="KW-1185">Reference proteome</keyword>
<dbReference type="InterPro" id="IPR008271">
    <property type="entry name" value="Ser/Thr_kinase_AS"/>
</dbReference>
<keyword evidence="12" id="KW-0810">Translation regulation</keyword>
<keyword evidence="15" id="KW-0472">Membrane</keyword>
<dbReference type="InterPro" id="IPR002372">
    <property type="entry name" value="PQQ_rpt_dom"/>
</dbReference>
<keyword evidence="5" id="KW-0808">Transferase</keyword>